<dbReference type="InterPro" id="IPR032466">
    <property type="entry name" value="Metal_Hydrolase"/>
</dbReference>
<dbReference type="SUPFAM" id="SSF51556">
    <property type="entry name" value="Metallo-dependent hydrolases"/>
    <property type="match status" value="1"/>
</dbReference>
<evidence type="ECO:0000313" key="3">
    <source>
        <dbReference type="Proteomes" id="UP000325292"/>
    </source>
</evidence>
<evidence type="ECO:0000313" key="2">
    <source>
        <dbReference type="EMBL" id="AUW92847.1"/>
    </source>
</evidence>
<dbReference type="Gene3D" id="3.20.20.140">
    <property type="entry name" value="Metal-dependent hydrolases"/>
    <property type="match status" value="1"/>
</dbReference>
<gene>
    <name evidence="2" type="ORF">BXT84_01830</name>
</gene>
<sequence length="391" mass="42072">MLAIVGGRVETISHGAIAGGTVLIDDDGQIVAVGTDVWVPEHAQVIDAHGQYVLPGFIDSHTHLGVFNDGEGREGADGNEMTHPVTPGIRAIDGFNPADVALRDAIQGGITAAWVTPGSGNVVGGQGATLRLVGHNVMDMILKAPSGMKSAMGENPKRVYGTDKKFPMTRMGVAKALREAFIAADNYRKRLENDPHTERNLDQEAMVQVLERHIPLRTHAHRADDILTALRIAQEFGVQQIIEHGTEAFKVMDALLAYNVPVSLGPGLVARVKPEVRERGFAQAGILARAGVKISLITDHPVVPVQYLVVSAALAVREGLEEVEALRAITQNAADFCLVGDRLGSLDPGKDGDVVIWSGHPFEYRSVVDKTIVAGRVVYDRQRAQEVRRGE</sequence>
<dbReference type="Proteomes" id="UP000325292">
    <property type="component" value="Chromosome"/>
</dbReference>
<accession>A0ABN5GWJ9</accession>
<dbReference type="PANTHER" id="PTHR43135:SF3">
    <property type="entry name" value="ALPHA-D-RIBOSE 1-METHYLPHOSPHONATE 5-TRIPHOSPHATE DIPHOSPHATASE"/>
    <property type="match status" value="1"/>
</dbReference>
<dbReference type="InterPro" id="IPR011059">
    <property type="entry name" value="Metal-dep_hydrolase_composite"/>
</dbReference>
<dbReference type="PANTHER" id="PTHR43135">
    <property type="entry name" value="ALPHA-D-RIBOSE 1-METHYLPHOSPHONATE 5-TRIPHOSPHATE DIPHOSPHATASE"/>
    <property type="match status" value="1"/>
</dbReference>
<dbReference type="CDD" id="cd01309">
    <property type="entry name" value="Met_dep_hydrolase_C"/>
    <property type="match status" value="1"/>
</dbReference>
<protein>
    <submittedName>
        <fullName evidence="2">Amidohydrolase</fullName>
    </submittedName>
</protein>
<dbReference type="SUPFAM" id="SSF51338">
    <property type="entry name" value="Composite domain of metallo-dependent hydrolases"/>
    <property type="match status" value="1"/>
</dbReference>
<proteinExistence type="predicted"/>
<evidence type="ECO:0000259" key="1">
    <source>
        <dbReference type="Pfam" id="PF01979"/>
    </source>
</evidence>
<dbReference type="InterPro" id="IPR006680">
    <property type="entry name" value="Amidohydro-rel"/>
</dbReference>
<name>A0ABN5GWJ9_9FIRM</name>
<organism evidence="2 3">
    <name type="scientific">Sulfobacillus thermotolerans</name>
    <dbReference type="NCBI Taxonomy" id="338644"/>
    <lineage>
        <taxon>Bacteria</taxon>
        <taxon>Bacillati</taxon>
        <taxon>Bacillota</taxon>
        <taxon>Clostridia</taxon>
        <taxon>Eubacteriales</taxon>
        <taxon>Clostridiales Family XVII. Incertae Sedis</taxon>
        <taxon>Sulfobacillus</taxon>
    </lineage>
</organism>
<keyword evidence="3" id="KW-1185">Reference proteome</keyword>
<dbReference type="EMBL" id="CP019454">
    <property type="protein sequence ID" value="AUW92847.1"/>
    <property type="molecule type" value="Genomic_DNA"/>
</dbReference>
<feature type="domain" description="Amidohydrolase-related" evidence="1">
    <location>
        <begin position="52"/>
        <end position="378"/>
    </location>
</feature>
<reference evidence="2 3" key="1">
    <citation type="journal article" date="2019" name="Sci. Rep.">
        <title>Sulfobacillus thermotolerans: new insights into resistance and metabolic capacities of acidophilic chemolithotrophs.</title>
        <authorList>
            <person name="Panyushkina A.E."/>
            <person name="Babenko V.V."/>
            <person name="Nikitina A.S."/>
            <person name="Selezneva O.V."/>
            <person name="Tsaplina I.A."/>
            <person name="Letarova M.A."/>
            <person name="Kostryukova E.S."/>
            <person name="Letarov A.V."/>
        </authorList>
    </citation>
    <scope>NUCLEOTIDE SEQUENCE [LARGE SCALE GENOMIC DNA]</scope>
    <source>
        <strain evidence="2 3">Kr1</strain>
    </source>
</reference>
<dbReference type="Pfam" id="PF01979">
    <property type="entry name" value="Amidohydro_1"/>
    <property type="match status" value="1"/>
</dbReference>
<dbReference type="InterPro" id="IPR051781">
    <property type="entry name" value="Metallo-dep_Hydrolase"/>
</dbReference>